<dbReference type="EMBL" id="UXUI01000211">
    <property type="protein sequence ID" value="VDD85117.1"/>
    <property type="molecule type" value="Genomic_DNA"/>
</dbReference>
<dbReference type="InterPro" id="IPR019166">
    <property type="entry name" value="MIC26/MIC27"/>
</dbReference>
<evidence type="ECO:0000313" key="8">
    <source>
        <dbReference type="EMBL" id="VDD85117.1"/>
    </source>
</evidence>
<protein>
    <recommendedName>
        <fullName evidence="7">MICOS complex subunit</fullName>
    </recommendedName>
</protein>
<keyword evidence="9" id="KW-1185">Reference proteome</keyword>
<dbReference type="Pfam" id="PF09769">
    <property type="entry name" value="ApoO"/>
    <property type="match status" value="1"/>
</dbReference>
<dbReference type="WBParaSite" id="EVEC_0000037601-mRNA-1">
    <property type="protein sequence ID" value="EVEC_0000037601-mRNA-1"/>
    <property type="gene ID" value="EVEC_0000037601"/>
</dbReference>
<evidence type="ECO:0000256" key="6">
    <source>
        <dbReference type="ARBA" id="ARBA00023136"/>
    </source>
</evidence>
<dbReference type="Proteomes" id="UP000274131">
    <property type="component" value="Unassembled WGS sequence"/>
</dbReference>
<keyword evidence="3 7" id="KW-0812">Transmembrane</keyword>
<dbReference type="PANTHER" id="PTHR14564">
    <property type="entry name" value="MICOS COMPLEX SUBUNIT MIC26 / MIC27 FAMILY MEMBER"/>
    <property type="match status" value="1"/>
</dbReference>
<comment type="subcellular location">
    <subcellularLocation>
        <location evidence="7">Mitochondrion inner membrane</location>
    </subcellularLocation>
    <subcellularLocation>
        <location evidence="1">Mitochondrion membrane</location>
    </subcellularLocation>
</comment>
<keyword evidence="7" id="KW-0999">Mitochondrion inner membrane</keyword>
<name>A0A0N4UT45_ENTVE</name>
<dbReference type="GO" id="GO:0061617">
    <property type="term" value="C:MICOS complex"/>
    <property type="evidence" value="ECO:0007669"/>
    <property type="project" value="UniProtKB-UniRule"/>
</dbReference>
<keyword evidence="4 7" id="KW-1133">Transmembrane helix</keyword>
<keyword evidence="5 7" id="KW-0496">Mitochondrion</keyword>
<evidence type="ECO:0000256" key="4">
    <source>
        <dbReference type="ARBA" id="ARBA00022989"/>
    </source>
</evidence>
<comment type="function">
    <text evidence="7">Component of the MICOS complex, a large protein complex of the mitochondrial inner membrane that plays crucial roles in the maintenance of crista junctions, inner membrane architecture, and formation of contact sites to the outer membrane.</text>
</comment>
<dbReference type="AlphaFoldDB" id="A0A0N4UT45"/>
<evidence type="ECO:0000256" key="5">
    <source>
        <dbReference type="ARBA" id="ARBA00023128"/>
    </source>
</evidence>
<dbReference type="InterPro" id="IPR033182">
    <property type="entry name" value="MIC26/MIC27_animal"/>
</dbReference>
<accession>A0A0N4UT45</accession>
<gene>
    <name evidence="8" type="ORF">EVEC_LOCUS260</name>
</gene>
<sequence>MILVWIECDYNMEFKTLVFFFETLGSSGGYFNFLDSFSDINRQIKEEWTTVPKAMAIIMGGMAGYILGMRRSTFRRWFYSVAGLSTMAAFCYPNETVALAHRTAERGKVAWTNFKLSPIPSPREETWISESLKKRVKSEESDQ</sequence>
<feature type="transmembrane region" description="Helical" evidence="7">
    <location>
        <begin position="12"/>
        <end position="31"/>
    </location>
</feature>
<dbReference type="GO" id="GO:0042407">
    <property type="term" value="P:cristae formation"/>
    <property type="evidence" value="ECO:0007669"/>
    <property type="project" value="InterPro"/>
</dbReference>
<evidence type="ECO:0000256" key="2">
    <source>
        <dbReference type="ARBA" id="ARBA00010904"/>
    </source>
</evidence>
<evidence type="ECO:0000256" key="3">
    <source>
        <dbReference type="ARBA" id="ARBA00022692"/>
    </source>
</evidence>
<comment type="subunit">
    <text evidence="7">Component of the mitochondrial contact site and cristae organizing system (MICOS) complex.</text>
</comment>
<reference evidence="10" key="1">
    <citation type="submission" date="2017-02" db="UniProtKB">
        <authorList>
            <consortium name="WormBaseParasite"/>
        </authorList>
    </citation>
    <scope>IDENTIFICATION</scope>
</reference>
<proteinExistence type="inferred from homology"/>
<reference evidence="8 9" key="2">
    <citation type="submission" date="2018-10" db="EMBL/GenBank/DDBJ databases">
        <authorList>
            <consortium name="Pathogen Informatics"/>
        </authorList>
    </citation>
    <scope>NUCLEOTIDE SEQUENCE [LARGE SCALE GENOMIC DNA]</scope>
</reference>
<evidence type="ECO:0000313" key="10">
    <source>
        <dbReference type="WBParaSite" id="EVEC_0000037601-mRNA-1"/>
    </source>
</evidence>
<comment type="similarity">
    <text evidence="2">Belongs to the apolipoprotein O/MICOS complex subunit Mic27 family.</text>
</comment>
<keyword evidence="6 7" id="KW-0472">Membrane</keyword>
<evidence type="ECO:0000256" key="1">
    <source>
        <dbReference type="ARBA" id="ARBA00004325"/>
    </source>
</evidence>
<organism evidence="10">
    <name type="scientific">Enterobius vermicularis</name>
    <name type="common">Human pinworm</name>
    <dbReference type="NCBI Taxonomy" id="51028"/>
    <lineage>
        <taxon>Eukaryota</taxon>
        <taxon>Metazoa</taxon>
        <taxon>Ecdysozoa</taxon>
        <taxon>Nematoda</taxon>
        <taxon>Chromadorea</taxon>
        <taxon>Rhabditida</taxon>
        <taxon>Spirurina</taxon>
        <taxon>Oxyuridomorpha</taxon>
        <taxon>Oxyuroidea</taxon>
        <taxon>Oxyuridae</taxon>
        <taxon>Enterobius</taxon>
    </lineage>
</organism>
<feature type="transmembrane region" description="Helical" evidence="7">
    <location>
        <begin position="51"/>
        <end position="68"/>
    </location>
</feature>
<evidence type="ECO:0000313" key="9">
    <source>
        <dbReference type="Proteomes" id="UP000274131"/>
    </source>
</evidence>
<evidence type="ECO:0000256" key="7">
    <source>
        <dbReference type="RuleBase" id="RU363021"/>
    </source>
</evidence>
<dbReference type="OrthoDB" id="5973346at2759"/>
<dbReference type="STRING" id="51028.A0A0N4UT45"/>